<evidence type="ECO:0000313" key="5">
    <source>
        <dbReference type="Proteomes" id="UP001295794"/>
    </source>
</evidence>
<feature type="signal peptide" evidence="3">
    <location>
        <begin position="1"/>
        <end position="17"/>
    </location>
</feature>
<feature type="chain" id="PRO_5041925358" description="Rhamnogalacturonan acetylesterase" evidence="3">
    <location>
        <begin position="18"/>
        <end position="254"/>
    </location>
</feature>
<keyword evidence="2" id="KW-0378">Hydrolase</keyword>
<dbReference type="EMBL" id="CAVNYO010000466">
    <property type="protein sequence ID" value="CAK5283463.1"/>
    <property type="molecule type" value="Genomic_DNA"/>
</dbReference>
<name>A0AAD2K7N4_9AGAR</name>
<keyword evidence="5" id="KW-1185">Reference proteome</keyword>
<evidence type="ECO:0000313" key="4">
    <source>
        <dbReference type="EMBL" id="CAK5283463.1"/>
    </source>
</evidence>
<keyword evidence="3" id="KW-0732">Signal</keyword>
<dbReference type="PANTHER" id="PTHR43695">
    <property type="entry name" value="PUTATIVE (AFU_ORTHOLOGUE AFUA_2G17250)-RELATED"/>
    <property type="match status" value="1"/>
</dbReference>
<reference evidence="4" key="1">
    <citation type="submission" date="2023-11" db="EMBL/GenBank/DDBJ databases">
        <authorList>
            <person name="De Vega J J."/>
            <person name="De Vega J J."/>
        </authorList>
    </citation>
    <scope>NUCLEOTIDE SEQUENCE</scope>
</reference>
<dbReference type="InterPro" id="IPR036514">
    <property type="entry name" value="SGNH_hydro_sf"/>
</dbReference>
<evidence type="ECO:0000256" key="3">
    <source>
        <dbReference type="SAM" id="SignalP"/>
    </source>
</evidence>
<dbReference type="Proteomes" id="UP001295794">
    <property type="component" value="Unassembled WGS sequence"/>
</dbReference>
<evidence type="ECO:0000256" key="1">
    <source>
        <dbReference type="ARBA" id="ARBA00008668"/>
    </source>
</evidence>
<protein>
    <recommendedName>
        <fullName evidence="6">Rhamnogalacturonan acetylesterase</fullName>
    </recommendedName>
</protein>
<dbReference type="Pfam" id="PF00657">
    <property type="entry name" value="Lipase_GDSL"/>
    <property type="match status" value="1"/>
</dbReference>
<evidence type="ECO:0008006" key="6">
    <source>
        <dbReference type="Google" id="ProtNLM"/>
    </source>
</evidence>
<comment type="caution">
    <text evidence="4">The sequence shown here is derived from an EMBL/GenBank/DDBJ whole genome shotgun (WGS) entry which is preliminary data.</text>
</comment>
<gene>
    <name evidence="4" type="ORF">MYCIT1_LOCUS35997</name>
</gene>
<dbReference type="InterPro" id="IPR037459">
    <property type="entry name" value="RhgT-like"/>
</dbReference>
<dbReference type="GO" id="GO:0016788">
    <property type="term" value="F:hydrolase activity, acting on ester bonds"/>
    <property type="evidence" value="ECO:0007669"/>
    <property type="project" value="InterPro"/>
</dbReference>
<proteinExistence type="inferred from homology"/>
<dbReference type="AlphaFoldDB" id="A0AAD2K7N4"/>
<dbReference type="Gene3D" id="3.40.50.1110">
    <property type="entry name" value="SGNH hydrolase"/>
    <property type="match status" value="1"/>
</dbReference>
<dbReference type="InterPro" id="IPR001087">
    <property type="entry name" value="GDSL"/>
</dbReference>
<accession>A0AAD2K7N4</accession>
<organism evidence="4 5">
    <name type="scientific">Mycena citricolor</name>
    <dbReference type="NCBI Taxonomy" id="2018698"/>
    <lineage>
        <taxon>Eukaryota</taxon>
        <taxon>Fungi</taxon>
        <taxon>Dikarya</taxon>
        <taxon>Basidiomycota</taxon>
        <taxon>Agaricomycotina</taxon>
        <taxon>Agaricomycetes</taxon>
        <taxon>Agaricomycetidae</taxon>
        <taxon>Agaricales</taxon>
        <taxon>Marasmiineae</taxon>
        <taxon>Mycenaceae</taxon>
        <taxon>Mycena</taxon>
    </lineage>
</organism>
<comment type="similarity">
    <text evidence="1">Belongs to the 'GDSL' lipolytic enzyme family.</text>
</comment>
<sequence length="254" mass="26781">MFSQILTALAVSLAVHAQTIYLAGDSTMAPGGGGGVTDGWGQYVGQFFSIPVVNSAIAGRSARSYTTEGRFSAMLGKVKSGDFVVMEFGHNDVSSGAIDNGREDASGDSLTATSVVKESDGSTQVIHTFNFYMENAAKAFRTKGATVIISSQTPIEKWNADNTSIATPRPVFVQYAAEVAGNTSATYVDHFSYIVQAYNKIGEPTVATYYPMDHTHTTPAGATVVAKAFVRALLCGTSTMKRFLNAAGNSVPSQ</sequence>
<dbReference type="SUPFAM" id="SSF52266">
    <property type="entry name" value="SGNH hydrolase"/>
    <property type="match status" value="1"/>
</dbReference>
<dbReference type="PANTHER" id="PTHR43695:SF1">
    <property type="entry name" value="RHAMNOGALACTURONAN ACETYLESTERASE"/>
    <property type="match status" value="1"/>
</dbReference>
<evidence type="ECO:0000256" key="2">
    <source>
        <dbReference type="ARBA" id="ARBA00022801"/>
    </source>
</evidence>